<protein>
    <submittedName>
        <fullName evidence="1">Uncharacterized protein</fullName>
    </submittedName>
</protein>
<sequence>MTNIAPVIGTTGEEPKVETYRQRSICKVYPREVSKRYDWVRDLALPKCCSCEQGAVQECRFKGFRILVLKDPPSIIFGCELTAASEEPQYPYVFTIMHDCQLIEWKKDILRSALQPILNNALDFESRESARLIRRVRDVQFHDVCDFCATTLFSCAWFCQSCGREYCEACWKDQGCNLICCEGTNDSLLPVTRFAEGELRALLGDMNKLEVVNPRLDLGNDPQSPLYIPSNELTDSLLYAYLQAGIPVIAHHATSKLQALWNPSGFMKMFGSQKCTVQDCESEHEMKTTISEFFLNFGHARRVGEFASPGTIWKLKVDWPPTEEFRHCAPELFDDYLQASLVPSFTNPNGAFNLAAHIPRNAIRPDLGPKMYNAFASPQDEDHHGSTRLHIDICEAVNYLTYAVIPTTNEAELKPENGAANWVIVHRDDTERLVEYLERTHRSSFSDGDNPILIQKCFLTPSNVDEIIRLGIRAYTICQSIGDAVFIPAGCPHQVSNTSDAMKVACDFLSPAAIGTCQKLASDFRQQRIKYGWPADVLQLENLLYFAYCSLNVLWKGIERNKTEGLSQASFPSWELALPSDKTLDVHKWRKALAKAKKMRKKVAKVQDRPYSCPAEGTVCAPGMKFIAQGLLDHMSSFAVVIVGQPEQGEEYERDFDETRGNASRVLSVGIDSRQSALAGPVYLQQSTEIIAPCILINKAVNRDVEEYRRQVHQPSRTGASHAARGLYLAYHCTLPKERTCTHNSAPSPLPKEDCDTTATPTGCTSGRCAITVAERVRTKPMSQVDARIDKKRNEDQNSVPCKPSRSGRHLHYPEYEPLSTDQKCQRELVGYHLEDVARSSSPVRSRLPRPFSQPLTQRKKADPKLDFGNLLLGVVRISAFAHVPPTRQTEHSIRRSPQRRRSNQLYPSGRRTFSYIP</sequence>
<proteinExistence type="predicted"/>
<keyword evidence="2" id="KW-1185">Reference proteome</keyword>
<name>A0ACC1T997_9APHY</name>
<gene>
    <name evidence="1" type="ORF">NM688_g2224</name>
</gene>
<accession>A0ACC1T997</accession>
<organism evidence="1 2">
    <name type="scientific">Phlebia brevispora</name>
    <dbReference type="NCBI Taxonomy" id="194682"/>
    <lineage>
        <taxon>Eukaryota</taxon>
        <taxon>Fungi</taxon>
        <taxon>Dikarya</taxon>
        <taxon>Basidiomycota</taxon>
        <taxon>Agaricomycotina</taxon>
        <taxon>Agaricomycetes</taxon>
        <taxon>Polyporales</taxon>
        <taxon>Meruliaceae</taxon>
        <taxon>Phlebia</taxon>
    </lineage>
</organism>
<dbReference type="Proteomes" id="UP001148662">
    <property type="component" value="Unassembled WGS sequence"/>
</dbReference>
<evidence type="ECO:0000313" key="2">
    <source>
        <dbReference type="Proteomes" id="UP001148662"/>
    </source>
</evidence>
<reference evidence="1" key="1">
    <citation type="submission" date="2022-07" db="EMBL/GenBank/DDBJ databases">
        <title>Genome Sequence of Phlebia brevispora.</title>
        <authorList>
            <person name="Buettner E."/>
        </authorList>
    </citation>
    <scope>NUCLEOTIDE SEQUENCE</scope>
    <source>
        <strain evidence="1">MPL23</strain>
    </source>
</reference>
<comment type="caution">
    <text evidence="1">The sequence shown here is derived from an EMBL/GenBank/DDBJ whole genome shotgun (WGS) entry which is preliminary data.</text>
</comment>
<evidence type="ECO:0000313" key="1">
    <source>
        <dbReference type="EMBL" id="KAJ3556070.1"/>
    </source>
</evidence>
<dbReference type="EMBL" id="JANHOG010000273">
    <property type="protein sequence ID" value="KAJ3556070.1"/>
    <property type="molecule type" value="Genomic_DNA"/>
</dbReference>